<reference evidence="1" key="2">
    <citation type="journal article" date="2022" name="BMC Genomics">
        <title>Comparative genome analysis of mycobacteria focusing on tRNA and non-coding RNA.</title>
        <authorList>
            <person name="Behra P.R.K."/>
            <person name="Pettersson B.M.F."/>
            <person name="Ramesh M."/>
            <person name="Das S."/>
            <person name="Dasgupta S."/>
            <person name="Kirsebom L.A."/>
        </authorList>
    </citation>
    <scope>NUCLEOTIDE SEQUENCE</scope>
    <source>
        <strain evidence="1">DSM 44615</strain>
    </source>
</reference>
<organism evidence="1 2">
    <name type="scientific">[Mycobacterium] manitobense</name>
    <dbReference type="NCBI Taxonomy" id="190147"/>
    <lineage>
        <taxon>Bacteria</taxon>
        <taxon>Bacillati</taxon>
        <taxon>Actinomycetota</taxon>
        <taxon>Actinomycetes</taxon>
        <taxon>Mycobacteriales</taxon>
        <taxon>Mycobacteriaceae</taxon>
        <taxon>Mycolicibacterium</taxon>
    </lineage>
</organism>
<dbReference type="InterPro" id="IPR013785">
    <property type="entry name" value="Aldolase_TIM"/>
</dbReference>
<dbReference type="GO" id="GO:0004452">
    <property type="term" value="F:isopentenyl-diphosphate delta-isomerase activity"/>
    <property type="evidence" value="ECO:0007669"/>
    <property type="project" value="InterPro"/>
</dbReference>
<reference evidence="1" key="1">
    <citation type="submission" date="2020-07" db="EMBL/GenBank/DDBJ databases">
        <authorList>
            <person name="Pettersson B.M.F."/>
            <person name="Behra P.R.K."/>
            <person name="Ramesh M."/>
            <person name="Das S."/>
            <person name="Dasgupta S."/>
            <person name="Kirsebom L.A."/>
        </authorList>
    </citation>
    <scope>NUCLEOTIDE SEQUENCE</scope>
    <source>
        <strain evidence="1">DSM 44615</strain>
    </source>
</reference>
<proteinExistence type="predicted"/>
<feature type="non-terminal residue" evidence="1">
    <location>
        <position position="78"/>
    </location>
</feature>
<gene>
    <name evidence="1" type="ORF">H7I41_10410</name>
</gene>
<evidence type="ECO:0000313" key="2">
    <source>
        <dbReference type="Proteomes" id="UP001140293"/>
    </source>
</evidence>
<dbReference type="EMBL" id="JACKSJ010000081">
    <property type="protein sequence ID" value="MCV7170328.1"/>
    <property type="molecule type" value="Genomic_DNA"/>
</dbReference>
<dbReference type="InterPro" id="IPR011179">
    <property type="entry name" value="IPdP_isomerase"/>
</dbReference>
<evidence type="ECO:0000313" key="1">
    <source>
        <dbReference type="EMBL" id="MCV7170328.1"/>
    </source>
</evidence>
<dbReference type="Proteomes" id="UP001140293">
    <property type="component" value="Unassembled WGS sequence"/>
</dbReference>
<dbReference type="AlphaFoldDB" id="A0A9X3BU47"/>
<dbReference type="GO" id="GO:0008299">
    <property type="term" value="P:isoprenoid biosynthetic process"/>
    <property type="evidence" value="ECO:0007669"/>
    <property type="project" value="InterPro"/>
</dbReference>
<dbReference type="Gene3D" id="3.20.20.70">
    <property type="entry name" value="Aldolase class I"/>
    <property type="match status" value="1"/>
</dbReference>
<keyword evidence="2" id="KW-1185">Reference proteome</keyword>
<dbReference type="SUPFAM" id="SSF51395">
    <property type="entry name" value="FMN-linked oxidoreductases"/>
    <property type="match status" value="1"/>
</dbReference>
<comment type="caution">
    <text evidence="1">The sequence shown here is derived from an EMBL/GenBank/DDBJ whole genome shotgun (WGS) entry which is preliminary data.</text>
</comment>
<dbReference type="PANTHER" id="PTHR43665:SF1">
    <property type="entry name" value="ISOPENTENYL-DIPHOSPHATE DELTA-ISOMERASE"/>
    <property type="match status" value="1"/>
</dbReference>
<protein>
    <submittedName>
        <fullName evidence="1">Type 2 isopentenyl-diphosphate Delta-isomerase</fullName>
    </submittedName>
</protein>
<sequence length="78" mass="8591">MRKRRHIDVCLSEAVQYQTLTTGLERYRLPYNALTQTNLATIDLGVEFLGKRLQAPVLIGAMTGGSELSGTINRNLAA</sequence>
<dbReference type="PANTHER" id="PTHR43665">
    <property type="entry name" value="ISOPENTENYL-DIPHOSPHATE DELTA-ISOMERASE"/>
    <property type="match status" value="1"/>
</dbReference>
<name>A0A9X3BU47_9MYCO</name>
<accession>A0A9X3BU47</accession>
<dbReference type="GO" id="GO:0010181">
    <property type="term" value="F:FMN binding"/>
    <property type="evidence" value="ECO:0007669"/>
    <property type="project" value="InterPro"/>
</dbReference>